<dbReference type="Pfam" id="PF00249">
    <property type="entry name" value="Myb_DNA-binding"/>
    <property type="match status" value="2"/>
</dbReference>
<feature type="domain" description="HTH myb-type" evidence="11">
    <location>
        <begin position="67"/>
        <end position="120"/>
    </location>
</feature>
<feature type="region of interest" description="Disordered" evidence="9">
    <location>
        <begin position="126"/>
        <end position="173"/>
    </location>
</feature>
<dbReference type="Pfam" id="PF11831">
    <property type="entry name" value="Myb_Cef"/>
    <property type="match status" value="1"/>
</dbReference>
<dbReference type="GO" id="GO:0005681">
    <property type="term" value="C:spliceosomal complex"/>
    <property type="evidence" value="ECO:0007669"/>
    <property type="project" value="UniProtKB-KW"/>
</dbReference>
<dbReference type="EMBL" id="BQKY01000008">
    <property type="protein sequence ID" value="GJN91209.1"/>
    <property type="molecule type" value="Genomic_DNA"/>
</dbReference>
<dbReference type="InterPro" id="IPR017930">
    <property type="entry name" value="Myb_dom"/>
</dbReference>
<evidence type="ECO:0000256" key="1">
    <source>
        <dbReference type="ARBA" id="ARBA00010506"/>
    </source>
</evidence>
<feature type="region of interest" description="Disordered" evidence="9">
    <location>
        <begin position="247"/>
        <end position="299"/>
    </location>
</feature>
<evidence type="ECO:0000256" key="7">
    <source>
        <dbReference type="ARBA" id="ARBA00023242"/>
    </source>
</evidence>
<name>A0AAV5GL53_9BASI</name>
<organism evidence="12 13">
    <name type="scientific">Rhodotorula paludigena</name>
    <dbReference type="NCBI Taxonomy" id="86838"/>
    <lineage>
        <taxon>Eukaryota</taxon>
        <taxon>Fungi</taxon>
        <taxon>Dikarya</taxon>
        <taxon>Basidiomycota</taxon>
        <taxon>Pucciniomycotina</taxon>
        <taxon>Microbotryomycetes</taxon>
        <taxon>Sporidiobolales</taxon>
        <taxon>Sporidiobolaceae</taxon>
        <taxon>Rhodotorula</taxon>
    </lineage>
</organism>
<dbReference type="InterPro" id="IPR047242">
    <property type="entry name" value="CDC5L/Cef1"/>
</dbReference>
<comment type="caution">
    <text evidence="12">The sequence shown here is derived from an EMBL/GenBank/DDBJ whole genome shotgun (WGS) entry which is preliminary data.</text>
</comment>
<reference evidence="12 13" key="1">
    <citation type="submission" date="2021-12" db="EMBL/GenBank/DDBJ databases">
        <title>High titer production of polyol ester of fatty acids by Rhodotorula paludigena BS15 towards product separation-free biomass refinery.</title>
        <authorList>
            <person name="Mano J."/>
            <person name="Ono H."/>
            <person name="Tanaka T."/>
            <person name="Naito K."/>
            <person name="Sushida H."/>
            <person name="Ike M."/>
            <person name="Tokuyasu K."/>
            <person name="Kitaoka M."/>
        </authorList>
    </citation>
    <scope>NUCLEOTIDE SEQUENCE [LARGE SCALE GENOMIC DNA]</scope>
    <source>
        <strain evidence="12 13">BS15</strain>
    </source>
</reference>
<dbReference type="AlphaFoldDB" id="A0AAV5GL53"/>
<evidence type="ECO:0000256" key="5">
    <source>
        <dbReference type="ARBA" id="ARBA00023125"/>
    </source>
</evidence>
<keyword evidence="8" id="KW-0175">Coiled coil</keyword>
<dbReference type="SUPFAM" id="SSF46689">
    <property type="entry name" value="Homeodomain-like"/>
    <property type="match status" value="2"/>
</dbReference>
<feature type="domain" description="Myb-like" evidence="10">
    <location>
        <begin position="67"/>
        <end position="116"/>
    </location>
</feature>
<keyword evidence="7" id="KW-0539">Nucleus</keyword>
<dbReference type="PANTHER" id="PTHR45885">
    <property type="entry name" value="CELL DIVISION CYCLE 5-LIKE PROTEIN"/>
    <property type="match status" value="1"/>
</dbReference>
<evidence type="ECO:0000256" key="8">
    <source>
        <dbReference type="SAM" id="Coils"/>
    </source>
</evidence>
<keyword evidence="4" id="KW-0677">Repeat</keyword>
<accession>A0AAV5GL53</accession>
<evidence type="ECO:0000256" key="9">
    <source>
        <dbReference type="SAM" id="MobiDB-lite"/>
    </source>
</evidence>
<dbReference type="InterPro" id="IPR009057">
    <property type="entry name" value="Homeodomain-like_sf"/>
</dbReference>
<protein>
    <submittedName>
        <fullName evidence="12">Uncharacterized protein</fullName>
    </submittedName>
</protein>
<feature type="compositionally biased region" description="Basic and acidic residues" evidence="9">
    <location>
        <begin position="140"/>
        <end position="163"/>
    </location>
</feature>
<feature type="compositionally biased region" description="Basic and acidic residues" evidence="9">
    <location>
        <begin position="263"/>
        <end position="283"/>
    </location>
</feature>
<gene>
    <name evidence="12" type="ORF">Rhopal_004227-T1</name>
</gene>
<dbReference type="Proteomes" id="UP001342314">
    <property type="component" value="Unassembled WGS sequence"/>
</dbReference>
<dbReference type="InterPro" id="IPR021786">
    <property type="entry name" value="Cdc5p/Cef1_C"/>
</dbReference>
<evidence type="ECO:0000256" key="6">
    <source>
        <dbReference type="ARBA" id="ARBA00023187"/>
    </source>
</evidence>
<dbReference type="CDD" id="cd00167">
    <property type="entry name" value="SANT"/>
    <property type="match status" value="1"/>
</dbReference>
<dbReference type="GO" id="GO:0003677">
    <property type="term" value="F:DNA binding"/>
    <property type="evidence" value="ECO:0007669"/>
    <property type="project" value="UniProtKB-KW"/>
</dbReference>
<evidence type="ECO:0000313" key="12">
    <source>
        <dbReference type="EMBL" id="GJN91209.1"/>
    </source>
</evidence>
<feature type="domain" description="HTH myb-type" evidence="11">
    <location>
        <begin position="2"/>
        <end position="57"/>
    </location>
</feature>
<comment type="similarity">
    <text evidence="1">Belongs to the CEF1 family.</text>
</comment>
<feature type="domain" description="Myb-like" evidence="10">
    <location>
        <begin position="2"/>
        <end position="53"/>
    </location>
</feature>
<keyword evidence="6" id="KW-0508">mRNA splicing</keyword>
<evidence type="ECO:0000256" key="3">
    <source>
        <dbReference type="ARBA" id="ARBA00022728"/>
    </source>
</evidence>
<evidence type="ECO:0000256" key="4">
    <source>
        <dbReference type="ARBA" id="ARBA00022737"/>
    </source>
</evidence>
<evidence type="ECO:0000259" key="10">
    <source>
        <dbReference type="PROSITE" id="PS50090"/>
    </source>
</evidence>
<evidence type="ECO:0000313" key="13">
    <source>
        <dbReference type="Proteomes" id="UP001342314"/>
    </source>
</evidence>
<dbReference type="InterPro" id="IPR047240">
    <property type="entry name" value="SANT_CDC5L_II"/>
</dbReference>
<dbReference type="GO" id="GO:0000398">
    <property type="term" value="P:mRNA splicing, via spliceosome"/>
    <property type="evidence" value="ECO:0007669"/>
    <property type="project" value="InterPro"/>
</dbReference>
<evidence type="ECO:0000259" key="11">
    <source>
        <dbReference type="PROSITE" id="PS51294"/>
    </source>
</evidence>
<dbReference type="InterPro" id="IPR001005">
    <property type="entry name" value="SANT/Myb"/>
</dbReference>
<feature type="coiled-coil region" evidence="8">
    <location>
        <begin position="791"/>
        <end position="849"/>
    </location>
</feature>
<dbReference type="SMART" id="SM00717">
    <property type="entry name" value="SANT"/>
    <property type="match status" value="2"/>
</dbReference>
<dbReference type="PROSITE" id="PS50090">
    <property type="entry name" value="MYB_LIKE"/>
    <property type="match status" value="2"/>
</dbReference>
<keyword evidence="2" id="KW-0507">mRNA processing</keyword>
<dbReference type="PANTHER" id="PTHR45885:SF1">
    <property type="entry name" value="CELL DIVISION CYCLE 5-LIKE PROTEIN"/>
    <property type="match status" value="1"/>
</dbReference>
<dbReference type="PROSITE" id="PS51294">
    <property type="entry name" value="HTH_MYB"/>
    <property type="match status" value="2"/>
</dbReference>
<dbReference type="GO" id="GO:0000974">
    <property type="term" value="C:Prp19 complex"/>
    <property type="evidence" value="ECO:0007669"/>
    <property type="project" value="InterPro"/>
</dbReference>
<dbReference type="Gene3D" id="1.10.10.60">
    <property type="entry name" value="Homeodomain-like"/>
    <property type="match status" value="2"/>
</dbReference>
<feature type="coiled-coil region" evidence="8">
    <location>
        <begin position="513"/>
        <end position="568"/>
    </location>
</feature>
<dbReference type="CDD" id="cd11659">
    <property type="entry name" value="SANT_CDC5_II"/>
    <property type="match status" value="1"/>
</dbReference>
<keyword evidence="13" id="KW-1185">Reference proteome</keyword>
<evidence type="ECO:0000256" key="2">
    <source>
        <dbReference type="ARBA" id="ARBA00022664"/>
    </source>
</evidence>
<sequence>MRVVIKGGVWKNTEDEILKAAISKYGKNQWARISSLLVRKTPKQCKRRANPLTSLHYAQARWMEWLDPAIKKTEWSKEEDEKLLHLAKLMPTQWRTIAPIVGRTANQCLERYQKLLDEAERAENEELGLAGVDDAGPSADDVRRLRPGEVDPDPENRPARPDPIDMDEDEKEMLSEARARLANTQGKKAKRKARERQLEEARRLAILQKKRELKAAGILMRAKPKKNGMDYMADIPFEKAPAAGFYDTSDEKSKRVSAPTGKSLRELEGHNRKKDREDAESRDKKRKAREAKDANADAMSHFVPTKDALLQQRREEQQISKRRKLVLPGPQVSERELDDLVKIGRAGESARSLVTDNETGNDASQGLLGEYSALGAARDARTPRTAPEHDNVMAEARNLRNLTAQQTPLLGEENTPLHELHGRTGFEAATPRGQVAATPNPLATPFRAGQSDVGATPVSSVGATPLRTPFRDSLSINDENASQYGLTPRDERLRQHDVKRQLRQGFSALPQPKNEFELVLPEEEDEAAQAEETSAEVAEALRIEDRAEREARLKALREAEEKRELERRSQAVKRGLPRPIEVDAAAMLAQLDLEAQEPETPGQDKWRREAERAVTAEMIRLLEHDSIVHPVAGSRRPGGGRSSLPRIADEDLAAARQLVHDEVAQAVGLPGASEKVLRRAVALSVEDFDKHWRPTYERLAYDARTDRYVDKELLSDADRIAGLRALIESNRDKMASESAKAAKVEKRLGQTLGGYVARSKTLAGKLSEGHDELSRTRIELESFARLANNEEGAVVRRVEALRDEVERLERRERDGQARFKELLDLQQQLEQECEQMELLEAEAINERALASMDE</sequence>
<proteinExistence type="inferred from homology"/>
<keyword evidence="5" id="KW-0238">DNA-binding</keyword>
<keyword evidence="3" id="KW-0747">Spliceosome</keyword>